<dbReference type="AlphaFoldDB" id="A0A368JP03"/>
<dbReference type="EMBL" id="QOWE01000008">
    <property type="protein sequence ID" value="RCR69399.1"/>
    <property type="molecule type" value="Genomic_DNA"/>
</dbReference>
<dbReference type="Proteomes" id="UP000253383">
    <property type="component" value="Unassembled WGS sequence"/>
</dbReference>
<evidence type="ECO:0000313" key="2">
    <source>
        <dbReference type="Proteomes" id="UP000253383"/>
    </source>
</evidence>
<sequence length="96" mass="10850">MKAVNTIADRLEVIREKLIKLEEMPVAWGPEKVNFIDVGFIEGDTIRVDLSKGLTIYVKVDNNGYQTIRYSLSDRHEFLDPANAELTLNSISANLI</sequence>
<accession>A0A368JP03</accession>
<keyword evidence="2" id="KW-1185">Reference proteome</keyword>
<evidence type="ECO:0000313" key="1">
    <source>
        <dbReference type="EMBL" id="RCR69399.1"/>
    </source>
</evidence>
<gene>
    <name evidence="1" type="ORF">DUE52_11140</name>
</gene>
<reference evidence="1 2" key="1">
    <citation type="submission" date="2018-07" db="EMBL/GenBank/DDBJ databases">
        <title>Genome analysis of Larkinella rosea.</title>
        <authorList>
            <person name="Zhou Z."/>
            <person name="Wang G."/>
        </authorList>
    </citation>
    <scope>NUCLEOTIDE SEQUENCE [LARGE SCALE GENOMIC DNA]</scope>
    <source>
        <strain evidence="2">zzj9</strain>
    </source>
</reference>
<organism evidence="1 2">
    <name type="scientific">Larkinella punicea</name>
    <dbReference type="NCBI Taxonomy" id="2315727"/>
    <lineage>
        <taxon>Bacteria</taxon>
        <taxon>Pseudomonadati</taxon>
        <taxon>Bacteroidota</taxon>
        <taxon>Cytophagia</taxon>
        <taxon>Cytophagales</taxon>
        <taxon>Spirosomataceae</taxon>
        <taxon>Larkinella</taxon>
    </lineage>
</organism>
<comment type="caution">
    <text evidence="1">The sequence shown here is derived from an EMBL/GenBank/DDBJ whole genome shotgun (WGS) entry which is preliminary data.</text>
</comment>
<name>A0A368JP03_9BACT</name>
<protein>
    <submittedName>
        <fullName evidence="1">Uncharacterized protein</fullName>
    </submittedName>
</protein>
<proteinExistence type="predicted"/>